<protein>
    <submittedName>
        <fullName evidence="2">Uncharacterized protein</fullName>
    </submittedName>
</protein>
<accession>A0A6J4MKJ2</accession>
<dbReference type="EMBL" id="CADCTV010000770">
    <property type="protein sequence ID" value="CAA9360035.1"/>
    <property type="molecule type" value="Genomic_DNA"/>
</dbReference>
<feature type="region of interest" description="Disordered" evidence="1">
    <location>
        <begin position="1"/>
        <end position="21"/>
    </location>
</feature>
<reference evidence="2" key="1">
    <citation type="submission" date="2020-02" db="EMBL/GenBank/DDBJ databases">
        <authorList>
            <person name="Meier V. D."/>
        </authorList>
    </citation>
    <scope>NUCLEOTIDE SEQUENCE</scope>
    <source>
        <strain evidence="2">AVDCRST_MAG89</strain>
    </source>
</reference>
<dbReference type="AlphaFoldDB" id="A0A6J4MKJ2"/>
<feature type="non-terminal residue" evidence="2">
    <location>
        <position position="33"/>
    </location>
</feature>
<feature type="non-terminal residue" evidence="2">
    <location>
        <position position="1"/>
    </location>
</feature>
<gene>
    <name evidence="2" type="ORF">AVDCRST_MAG89-3680</name>
</gene>
<evidence type="ECO:0000256" key="1">
    <source>
        <dbReference type="SAM" id="MobiDB-lite"/>
    </source>
</evidence>
<proteinExistence type="predicted"/>
<evidence type="ECO:0000313" key="2">
    <source>
        <dbReference type="EMBL" id="CAA9360035.1"/>
    </source>
</evidence>
<organism evidence="2">
    <name type="scientific">uncultured Gemmatimonadota bacterium</name>
    <dbReference type="NCBI Taxonomy" id="203437"/>
    <lineage>
        <taxon>Bacteria</taxon>
        <taxon>Pseudomonadati</taxon>
        <taxon>Gemmatimonadota</taxon>
        <taxon>environmental samples</taxon>
    </lineage>
</organism>
<name>A0A6J4MKJ2_9BACT</name>
<sequence>AQGVGGRARRAEHVGTRRGGRILCPEKANAPNV</sequence>